<comment type="caution">
    <text evidence="7">The sequence shown here is derived from an EMBL/GenBank/DDBJ whole genome shotgun (WGS) entry which is preliminary data.</text>
</comment>
<dbReference type="Pfam" id="PF03631">
    <property type="entry name" value="Virul_fac_BrkB"/>
    <property type="match status" value="1"/>
</dbReference>
<proteinExistence type="predicted"/>
<feature type="transmembrane region" description="Helical" evidence="6">
    <location>
        <begin position="158"/>
        <end position="180"/>
    </location>
</feature>
<feature type="transmembrane region" description="Helical" evidence="6">
    <location>
        <begin position="116"/>
        <end position="138"/>
    </location>
</feature>
<reference evidence="7" key="1">
    <citation type="journal article" date="2020" name="mSystems">
        <title>Genome- and Community-Level Interaction Insights into Carbon Utilization and Element Cycling Functions of Hydrothermarchaeota in Hydrothermal Sediment.</title>
        <authorList>
            <person name="Zhou Z."/>
            <person name="Liu Y."/>
            <person name="Xu W."/>
            <person name="Pan J."/>
            <person name="Luo Z.H."/>
            <person name="Li M."/>
        </authorList>
    </citation>
    <scope>NUCLEOTIDE SEQUENCE [LARGE SCALE GENOMIC DNA]</scope>
    <source>
        <strain evidence="7">SpSt-349</strain>
    </source>
</reference>
<dbReference type="PANTHER" id="PTHR30213">
    <property type="entry name" value="INNER MEMBRANE PROTEIN YHJD"/>
    <property type="match status" value="1"/>
</dbReference>
<evidence type="ECO:0000256" key="3">
    <source>
        <dbReference type="ARBA" id="ARBA00022692"/>
    </source>
</evidence>
<organism evidence="7">
    <name type="scientific">Geobacter metallireducens</name>
    <dbReference type="NCBI Taxonomy" id="28232"/>
    <lineage>
        <taxon>Bacteria</taxon>
        <taxon>Pseudomonadati</taxon>
        <taxon>Thermodesulfobacteriota</taxon>
        <taxon>Desulfuromonadia</taxon>
        <taxon>Geobacterales</taxon>
        <taxon>Geobacteraceae</taxon>
        <taxon>Geobacter</taxon>
    </lineage>
</organism>
<keyword evidence="3 6" id="KW-0812">Transmembrane</keyword>
<dbReference type="SUPFAM" id="SSF46785">
    <property type="entry name" value="Winged helix' DNA-binding domain"/>
    <property type="match status" value="1"/>
</dbReference>
<dbReference type="Gene3D" id="1.10.10.10">
    <property type="entry name" value="Winged helix-like DNA-binding domain superfamily/Winged helix DNA-binding domain"/>
    <property type="match status" value="1"/>
</dbReference>
<name>A0A831TW47_GEOME</name>
<keyword evidence="4 6" id="KW-1133">Transmembrane helix</keyword>
<dbReference type="InterPro" id="IPR036390">
    <property type="entry name" value="WH_DNA-bd_sf"/>
</dbReference>
<dbReference type="GO" id="GO:0005886">
    <property type="term" value="C:plasma membrane"/>
    <property type="evidence" value="ECO:0007669"/>
    <property type="project" value="UniProtKB-SubCell"/>
</dbReference>
<evidence type="ECO:0000256" key="6">
    <source>
        <dbReference type="SAM" id="Phobius"/>
    </source>
</evidence>
<feature type="transmembrane region" description="Helical" evidence="6">
    <location>
        <begin position="234"/>
        <end position="253"/>
    </location>
</feature>
<dbReference type="PANTHER" id="PTHR30213:SF0">
    <property type="entry name" value="UPF0761 MEMBRANE PROTEIN YIHY"/>
    <property type="match status" value="1"/>
</dbReference>
<accession>A0A831TW47</accession>
<keyword evidence="2" id="KW-1003">Cell membrane</keyword>
<dbReference type="InterPro" id="IPR017039">
    <property type="entry name" value="Virul_fac_BrkB"/>
</dbReference>
<evidence type="ECO:0000313" key="7">
    <source>
        <dbReference type="EMBL" id="HEN40786.1"/>
    </source>
</evidence>
<evidence type="ECO:0000256" key="4">
    <source>
        <dbReference type="ARBA" id="ARBA00022989"/>
    </source>
</evidence>
<gene>
    <name evidence="7" type="ORF">ENQ87_00185</name>
</gene>
<feature type="transmembrane region" description="Helical" evidence="6">
    <location>
        <begin position="200"/>
        <end position="222"/>
    </location>
</feature>
<dbReference type="InterPro" id="IPR036388">
    <property type="entry name" value="WH-like_DNA-bd_sf"/>
</dbReference>
<sequence>MANRGGMAERIIGFFTHTIWELEPDSFGPVKGRLVRYLQIGALVVKDFLDDQCLMRASALAFSTLLSIVPFFALAFAVLKGFGVQNTLEPFILEQVAAGSHEIVDNIVTYINNTKVGAIGAVGLVLLIVTVVSLLGTIEEAFNVIWGVRETRSLYRKFSDYLSVLVSGPVLLLAAVSTTTTIESQAFVQWLMDSTYLGDVLVLLLHLVPFLSIWIALVFLYMFIPNTRVRFRSALVGGVIAGTIWQGAQWGYITFQVGVAKYNAIYGTLSVLPIFMVWLYTSWLIVLLGGEVVYAHQHIRTFRREVRIPSMSSVARERLALALVFEISLAFRNDRPAWSVTGLAEHLDVPERSVRELLQCLADGGILAAGCGDDPLYLPARELEHIRVRDVLAAMRNQGVGLPGQMGGEGHLVIDDLWGTIEAAVQGAVGDLSFKELAERVKPASGASLGHVS</sequence>
<feature type="transmembrane region" description="Helical" evidence="6">
    <location>
        <begin position="265"/>
        <end position="294"/>
    </location>
</feature>
<comment type="subcellular location">
    <subcellularLocation>
        <location evidence="1">Cell membrane</location>
        <topology evidence="1">Multi-pass membrane protein</topology>
    </subcellularLocation>
</comment>
<dbReference type="EMBL" id="DSOV01000001">
    <property type="protein sequence ID" value="HEN40786.1"/>
    <property type="molecule type" value="Genomic_DNA"/>
</dbReference>
<feature type="transmembrane region" description="Helical" evidence="6">
    <location>
        <begin position="59"/>
        <end position="79"/>
    </location>
</feature>
<evidence type="ECO:0000256" key="5">
    <source>
        <dbReference type="ARBA" id="ARBA00023136"/>
    </source>
</evidence>
<protein>
    <submittedName>
        <fullName evidence="7">YihY/virulence factor BrkB family protein</fullName>
    </submittedName>
</protein>
<dbReference type="AlphaFoldDB" id="A0A831TW47"/>
<evidence type="ECO:0000256" key="1">
    <source>
        <dbReference type="ARBA" id="ARBA00004651"/>
    </source>
</evidence>
<evidence type="ECO:0000256" key="2">
    <source>
        <dbReference type="ARBA" id="ARBA00022475"/>
    </source>
</evidence>
<dbReference type="NCBIfam" id="TIGR00765">
    <property type="entry name" value="yihY_not_rbn"/>
    <property type="match status" value="1"/>
</dbReference>
<keyword evidence="5 6" id="KW-0472">Membrane</keyword>